<accession>A0ACA9UBT3</accession>
<dbReference type="Proteomes" id="UP000836387">
    <property type="component" value="Unassembled WGS sequence"/>
</dbReference>
<protein>
    <submittedName>
        <fullName evidence="1">Uncharacterized protein</fullName>
    </submittedName>
</protein>
<evidence type="ECO:0000313" key="2">
    <source>
        <dbReference type="Proteomes" id="UP000836387"/>
    </source>
</evidence>
<keyword evidence="2" id="KW-1185">Reference proteome</keyword>
<dbReference type="EMBL" id="CADEHS020000159">
    <property type="protein sequence ID" value="CAG9950252.1"/>
    <property type="molecule type" value="Genomic_DNA"/>
</dbReference>
<reference evidence="1" key="2">
    <citation type="submission" date="2021-10" db="EMBL/GenBank/DDBJ databases">
        <authorList>
            <person name="Piombo E."/>
        </authorList>
    </citation>
    <scope>NUCLEOTIDE SEQUENCE</scope>
</reference>
<gene>
    <name evidence="1" type="ORF">CRV2_00017886</name>
</gene>
<reference evidence="1" key="1">
    <citation type="submission" date="2020-04" db="EMBL/GenBank/DDBJ databases">
        <authorList>
            <person name="Broberg M."/>
        </authorList>
    </citation>
    <scope>NUCLEOTIDE SEQUENCE</scope>
</reference>
<sequence>MAEAAGLAVGVVGLLGLANSIFEMVKLVDSLDHFADDYLMAGVMLTVTGARFARWKNGAFPQGEGSVRHIPHVQDAQQFLEVIHRRFTDAHELLRAHGDESTEPPADTTATKPDRLRHIFKPLFRRIRFARTAKRAKWIVTDCGRLKTICDELKGVIGDLEVLVPVASATAYAAELQLYARQLEARRDFQQLAEVARAYDPRLFRKTDINRKLVSEGHVDITGSRTGKKSNISIGTRITEAVAKHGFTDRSNVIARGLRVGKHSSVQAGFQVT</sequence>
<organism evidence="1 2">
    <name type="scientific">Clonostachys rosea f. rosea IK726</name>
    <dbReference type="NCBI Taxonomy" id="1349383"/>
    <lineage>
        <taxon>Eukaryota</taxon>
        <taxon>Fungi</taxon>
        <taxon>Dikarya</taxon>
        <taxon>Ascomycota</taxon>
        <taxon>Pezizomycotina</taxon>
        <taxon>Sordariomycetes</taxon>
        <taxon>Hypocreomycetidae</taxon>
        <taxon>Hypocreales</taxon>
        <taxon>Bionectriaceae</taxon>
        <taxon>Clonostachys</taxon>
    </lineage>
</organism>
<name>A0ACA9UBT3_BIOOC</name>
<evidence type="ECO:0000313" key="1">
    <source>
        <dbReference type="EMBL" id="CAG9950252.1"/>
    </source>
</evidence>
<comment type="caution">
    <text evidence="1">The sequence shown here is derived from an EMBL/GenBank/DDBJ whole genome shotgun (WGS) entry which is preliminary data.</text>
</comment>
<proteinExistence type="predicted"/>